<feature type="transmembrane region" description="Helical" evidence="2">
    <location>
        <begin position="221"/>
        <end position="243"/>
    </location>
</feature>
<dbReference type="RefSeq" id="WP_243536441.1">
    <property type="nucleotide sequence ID" value="NZ_CP093442.1"/>
</dbReference>
<name>A0ABY4C6C3_9BACT</name>
<dbReference type="EMBL" id="CP093442">
    <property type="protein sequence ID" value="UOF00470.1"/>
    <property type="molecule type" value="Genomic_DNA"/>
</dbReference>
<keyword evidence="2" id="KW-1133">Transmembrane helix</keyword>
<evidence type="ECO:0000313" key="3">
    <source>
        <dbReference type="EMBL" id="UOF00470.1"/>
    </source>
</evidence>
<keyword evidence="2" id="KW-0472">Membrane</keyword>
<evidence type="ECO:0000256" key="1">
    <source>
        <dbReference type="SAM" id="MobiDB-lite"/>
    </source>
</evidence>
<accession>A0ABY4C6C3</accession>
<organism evidence="3 4">
    <name type="scientific">Bdellovibrio reynosensis</name>
    <dbReference type="NCBI Taxonomy" id="2835041"/>
    <lineage>
        <taxon>Bacteria</taxon>
        <taxon>Pseudomonadati</taxon>
        <taxon>Bdellovibrionota</taxon>
        <taxon>Bdellovibrionia</taxon>
        <taxon>Bdellovibrionales</taxon>
        <taxon>Pseudobdellovibrionaceae</taxon>
        <taxon>Bdellovibrio</taxon>
    </lineage>
</organism>
<dbReference type="Proteomes" id="UP000830116">
    <property type="component" value="Chromosome"/>
</dbReference>
<sequence length="251" mass="26383">MNSIFKPFGDFINNYMGKYTACLLEYGELPSFSAQNPSPVEEDSECNKKFADATLTAGRPPVNSGKGSGSDSSKSNKGSGSSDSSDSSSSSSSNSTYAGSNSRRGGSYINRRRPSSGVEGGSKAANGKVVEIALDGGANGGFFRASNNNTRSIGPGRKISSIAITGLTDEEKKKLAKKADGTGKTIVTNDGISQPPKKTIVKKPEAKVEIQEEKPLTIGNFIRYLFIACIVIALVIFIGGQALQMSKSLEK</sequence>
<keyword evidence="4" id="KW-1185">Reference proteome</keyword>
<evidence type="ECO:0000256" key="2">
    <source>
        <dbReference type="SAM" id="Phobius"/>
    </source>
</evidence>
<feature type="region of interest" description="Disordered" evidence="1">
    <location>
        <begin position="33"/>
        <end position="123"/>
    </location>
</feature>
<evidence type="ECO:0000313" key="4">
    <source>
        <dbReference type="Proteomes" id="UP000830116"/>
    </source>
</evidence>
<protein>
    <submittedName>
        <fullName evidence="3">Uncharacterized protein</fullName>
    </submittedName>
</protein>
<feature type="compositionally biased region" description="Low complexity" evidence="1">
    <location>
        <begin position="63"/>
        <end position="95"/>
    </location>
</feature>
<keyword evidence="2" id="KW-0812">Transmembrane</keyword>
<proteinExistence type="predicted"/>
<reference evidence="3" key="1">
    <citation type="submission" date="2022-03" db="EMBL/GenBank/DDBJ databases">
        <title>Genome Identification and Characterization of new species Bdellovibrio reynosense LBG001 sp. nov. from a Mexico soil sample.</title>
        <authorList>
            <person name="Camilli A."/>
            <person name="Ajao Y."/>
            <person name="Guo X."/>
        </authorList>
    </citation>
    <scope>NUCLEOTIDE SEQUENCE</scope>
    <source>
        <strain evidence="3">LBG001</strain>
    </source>
</reference>
<gene>
    <name evidence="3" type="ORF">MNR06_12250</name>
</gene>